<evidence type="ECO:0000256" key="10">
    <source>
        <dbReference type="ARBA" id="ARBA00023034"/>
    </source>
</evidence>
<keyword evidence="16" id="KW-1185">Reference proteome</keyword>
<sequence length="305" mass="35619">MRKHAVLLIAHQNPDHQLKLINYLGESFDFYIHFNKKCNLSDKEIKAFTDLPNVKLFSQKYKVNWGGVKLTQIIFDLGREAIKNEDYKYIIVLSGQDFPIKTRKDILDFYQENDGQQFLLHYPLPSPWWHNGGLERFNHYHFYDWINGRSTIGLRLINLMVKIQKYMKLNRNIEKKLPPMYGGSCWFSLTADCMKYCTSYFDKQKDLFNQISHTFAPDEMIFHTIIMNSSFAKSVKNDNLFFISWEDGPSPVTLDDSFFPILKSSEKLFARKFINPVSTNLLEKLTALNSKGFEVEQGSFNSGVG</sequence>
<dbReference type="GO" id="GO:0050650">
    <property type="term" value="P:chondroitin sulfate proteoglycan biosynthetic process"/>
    <property type="evidence" value="ECO:0007669"/>
    <property type="project" value="TreeGrafter"/>
</dbReference>
<dbReference type="OrthoDB" id="7943907at2"/>
<evidence type="ECO:0000256" key="14">
    <source>
        <dbReference type="ARBA" id="ARBA00042865"/>
    </source>
</evidence>
<evidence type="ECO:0000256" key="13">
    <source>
        <dbReference type="ARBA" id="ARBA00023180"/>
    </source>
</evidence>
<dbReference type="RefSeq" id="WP_009183168.1">
    <property type="nucleotide sequence ID" value="NZ_AMGM01000001.1"/>
</dbReference>
<keyword evidence="3" id="KW-0328">Glycosyltransferase</keyword>
<evidence type="ECO:0000313" key="16">
    <source>
        <dbReference type="Proteomes" id="UP000004478"/>
    </source>
</evidence>
<keyword evidence="8" id="KW-0735">Signal-anchor</keyword>
<dbReference type="Proteomes" id="UP000004478">
    <property type="component" value="Unassembled WGS sequence"/>
</dbReference>
<dbReference type="GO" id="GO:0030158">
    <property type="term" value="F:protein xylosyltransferase activity"/>
    <property type="evidence" value="ECO:0007669"/>
    <property type="project" value="InterPro"/>
</dbReference>
<comment type="subcellular location">
    <subcellularLocation>
        <location evidence="2">Endoplasmic reticulum membrane</location>
        <topology evidence="2">Single-pass type II membrane protein</topology>
    </subcellularLocation>
    <subcellularLocation>
        <location evidence="1">Golgi apparatus membrane</location>
        <topology evidence="1">Single-pass type II membrane protein</topology>
    </subcellularLocation>
</comment>
<dbReference type="GO" id="GO:0015012">
    <property type="term" value="P:heparan sulfate proteoglycan biosynthetic process"/>
    <property type="evidence" value="ECO:0007669"/>
    <property type="project" value="TreeGrafter"/>
</dbReference>
<evidence type="ECO:0000256" key="11">
    <source>
        <dbReference type="ARBA" id="ARBA00023136"/>
    </source>
</evidence>
<reference evidence="15 16" key="1">
    <citation type="journal article" date="2012" name="J. Bacteriol.">
        <title>Draft Genome Sequence of Cecembia lonarensis Strain LW9T, Isolated from Lonar Lake, a Haloalkaline Lake in India.</title>
        <authorList>
            <person name="Shivaji S."/>
            <person name="Ara S."/>
            <person name="Singh A."/>
            <person name="Pinnaka A.K."/>
        </authorList>
    </citation>
    <scope>NUCLEOTIDE SEQUENCE [LARGE SCALE GENOMIC DNA]</scope>
    <source>
        <strain evidence="15 16">LW9</strain>
    </source>
</reference>
<dbReference type="GO" id="GO:0016020">
    <property type="term" value="C:membrane"/>
    <property type="evidence" value="ECO:0007669"/>
    <property type="project" value="InterPro"/>
</dbReference>
<evidence type="ECO:0000256" key="4">
    <source>
        <dbReference type="ARBA" id="ARBA00022679"/>
    </source>
</evidence>
<evidence type="ECO:0000256" key="8">
    <source>
        <dbReference type="ARBA" id="ARBA00022968"/>
    </source>
</evidence>
<keyword evidence="12" id="KW-1015">Disulfide bond</keyword>
<name>K1L4I8_CECL9</name>
<evidence type="ECO:0000256" key="9">
    <source>
        <dbReference type="ARBA" id="ARBA00022989"/>
    </source>
</evidence>
<dbReference type="GO" id="GO:0046872">
    <property type="term" value="F:metal ion binding"/>
    <property type="evidence" value="ECO:0007669"/>
    <property type="project" value="UniProtKB-KW"/>
</dbReference>
<keyword evidence="4" id="KW-0808">Transferase</keyword>
<dbReference type="PANTHER" id="PTHR46025">
    <property type="entry name" value="XYLOSYLTRANSFERASE OXT"/>
    <property type="match status" value="1"/>
</dbReference>
<organism evidence="15 16">
    <name type="scientific">Cecembia lonarensis (strain CCUG 58316 / KCTC 22772 / LW9)</name>
    <dbReference type="NCBI Taxonomy" id="1225176"/>
    <lineage>
        <taxon>Bacteria</taxon>
        <taxon>Pseudomonadati</taxon>
        <taxon>Bacteroidota</taxon>
        <taxon>Cytophagia</taxon>
        <taxon>Cytophagales</taxon>
        <taxon>Cyclobacteriaceae</taxon>
        <taxon>Cecembia</taxon>
    </lineage>
</organism>
<evidence type="ECO:0000256" key="6">
    <source>
        <dbReference type="ARBA" id="ARBA00022723"/>
    </source>
</evidence>
<keyword evidence="5" id="KW-0812">Transmembrane</keyword>
<keyword evidence="13" id="KW-0325">Glycoprotein</keyword>
<comment type="caution">
    <text evidence="15">The sequence shown here is derived from an EMBL/GenBank/DDBJ whole genome shotgun (WGS) entry which is preliminary data.</text>
</comment>
<evidence type="ECO:0000256" key="3">
    <source>
        <dbReference type="ARBA" id="ARBA00022676"/>
    </source>
</evidence>
<dbReference type="EMBL" id="AMGM01000001">
    <property type="protein sequence ID" value="EKB51320.1"/>
    <property type="molecule type" value="Genomic_DNA"/>
</dbReference>
<dbReference type="InterPro" id="IPR003406">
    <property type="entry name" value="Glyco_trans_14"/>
</dbReference>
<gene>
    <name evidence="15" type="ORF">B879_00114</name>
</gene>
<dbReference type="Pfam" id="PF02485">
    <property type="entry name" value="Branch"/>
    <property type="match status" value="1"/>
</dbReference>
<evidence type="ECO:0000256" key="7">
    <source>
        <dbReference type="ARBA" id="ARBA00022824"/>
    </source>
</evidence>
<keyword evidence="11" id="KW-0472">Membrane</keyword>
<keyword evidence="6" id="KW-0479">Metal-binding</keyword>
<dbReference type="InterPro" id="IPR043538">
    <property type="entry name" value="XYLT"/>
</dbReference>
<evidence type="ECO:0000256" key="1">
    <source>
        <dbReference type="ARBA" id="ARBA00004323"/>
    </source>
</evidence>
<proteinExistence type="predicted"/>
<evidence type="ECO:0000313" key="15">
    <source>
        <dbReference type="EMBL" id="EKB51320.1"/>
    </source>
</evidence>
<accession>K1L4I8</accession>
<protein>
    <recommendedName>
        <fullName evidence="14">Peptide O-xylosyltransferase</fullName>
    </recommendedName>
</protein>
<evidence type="ECO:0000256" key="2">
    <source>
        <dbReference type="ARBA" id="ARBA00004648"/>
    </source>
</evidence>
<evidence type="ECO:0000256" key="5">
    <source>
        <dbReference type="ARBA" id="ARBA00022692"/>
    </source>
</evidence>
<dbReference type="AlphaFoldDB" id="K1L4I8"/>
<keyword evidence="9" id="KW-1133">Transmembrane helix</keyword>
<dbReference type="PANTHER" id="PTHR46025:SF3">
    <property type="entry name" value="XYLOSYLTRANSFERASE OXT"/>
    <property type="match status" value="1"/>
</dbReference>
<keyword evidence="7" id="KW-0256">Endoplasmic reticulum</keyword>
<keyword evidence="10" id="KW-0333">Golgi apparatus</keyword>
<evidence type="ECO:0000256" key="12">
    <source>
        <dbReference type="ARBA" id="ARBA00023157"/>
    </source>
</evidence>